<dbReference type="EMBL" id="JAAGWY010000003">
    <property type="protein sequence ID" value="NEN06889.1"/>
    <property type="molecule type" value="Genomic_DNA"/>
</dbReference>
<dbReference type="GO" id="GO:0016301">
    <property type="term" value="F:kinase activity"/>
    <property type="evidence" value="ECO:0007669"/>
    <property type="project" value="UniProtKB-KW"/>
</dbReference>
<evidence type="ECO:0000256" key="4">
    <source>
        <dbReference type="SAM" id="Phobius"/>
    </source>
</evidence>
<feature type="transmembrane region" description="Helical" evidence="4">
    <location>
        <begin position="21"/>
        <end position="42"/>
    </location>
</feature>
<feature type="transmembrane region" description="Helical" evidence="4">
    <location>
        <begin position="48"/>
        <end position="66"/>
    </location>
</feature>
<proteinExistence type="predicted"/>
<feature type="transmembrane region" description="Helical" evidence="4">
    <location>
        <begin position="158"/>
        <end position="176"/>
    </location>
</feature>
<dbReference type="AlphaFoldDB" id="A0A6L9XZM5"/>
<keyword evidence="2" id="KW-0418">Kinase</keyword>
<dbReference type="InterPro" id="IPR003594">
    <property type="entry name" value="HATPase_dom"/>
</dbReference>
<keyword evidence="4" id="KW-1133">Transmembrane helix</keyword>
<feature type="transmembrane region" description="Helical" evidence="4">
    <location>
        <begin position="73"/>
        <end position="94"/>
    </location>
</feature>
<dbReference type="SUPFAM" id="SSF55874">
    <property type="entry name" value="ATPase domain of HSP90 chaperone/DNA topoisomerase II/histidine kinase"/>
    <property type="match status" value="1"/>
</dbReference>
<dbReference type="Gene3D" id="3.30.565.10">
    <property type="entry name" value="Histidine kinase-like ATPase, C-terminal domain"/>
    <property type="match status" value="1"/>
</dbReference>
<dbReference type="InterPro" id="IPR050482">
    <property type="entry name" value="Sensor_HK_TwoCompSys"/>
</dbReference>
<keyword evidence="3" id="KW-0902">Two-component regulatory system</keyword>
<organism evidence="6 7">
    <name type="scientific">Leifsonia tongyongensis</name>
    <dbReference type="NCBI Taxonomy" id="1268043"/>
    <lineage>
        <taxon>Bacteria</taxon>
        <taxon>Bacillati</taxon>
        <taxon>Actinomycetota</taxon>
        <taxon>Actinomycetes</taxon>
        <taxon>Micrococcales</taxon>
        <taxon>Microbacteriaceae</taxon>
        <taxon>Leifsonia</taxon>
    </lineage>
</organism>
<accession>A0A6L9XZM5</accession>
<name>A0A6L9XZM5_9MICO</name>
<evidence type="ECO:0000313" key="7">
    <source>
        <dbReference type="Proteomes" id="UP000474967"/>
    </source>
</evidence>
<keyword evidence="4" id="KW-0472">Membrane</keyword>
<keyword evidence="7" id="KW-1185">Reference proteome</keyword>
<feature type="transmembrane region" description="Helical" evidence="4">
    <location>
        <begin position="125"/>
        <end position="146"/>
    </location>
</feature>
<dbReference type="RefSeq" id="WP_163290709.1">
    <property type="nucleotide sequence ID" value="NZ_JAAGWY010000003.1"/>
</dbReference>
<dbReference type="InterPro" id="IPR036890">
    <property type="entry name" value="HATPase_C_sf"/>
</dbReference>
<gene>
    <name evidence="6" type="ORF">G3T36_13565</name>
</gene>
<dbReference type="GO" id="GO:0000160">
    <property type="term" value="P:phosphorelay signal transduction system"/>
    <property type="evidence" value="ECO:0007669"/>
    <property type="project" value="UniProtKB-KW"/>
</dbReference>
<dbReference type="GO" id="GO:0005524">
    <property type="term" value="F:ATP binding"/>
    <property type="evidence" value="ECO:0007669"/>
    <property type="project" value="UniProtKB-KW"/>
</dbReference>
<evidence type="ECO:0000259" key="5">
    <source>
        <dbReference type="Pfam" id="PF02518"/>
    </source>
</evidence>
<evidence type="ECO:0000313" key="6">
    <source>
        <dbReference type="EMBL" id="NEN06889.1"/>
    </source>
</evidence>
<feature type="domain" description="Histidine kinase/HSP90-like ATPase" evidence="5">
    <location>
        <begin position="306"/>
        <end position="394"/>
    </location>
</feature>
<keyword evidence="4" id="KW-0812">Transmembrane</keyword>
<evidence type="ECO:0000256" key="3">
    <source>
        <dbReference type="ARBA" id="ARBA00023012"/>
    </source>
</evidence>
<reference evidence="6 7" key="1">
    <citation type="journal article" date="2014" name="J. Microbiol.">
        <title>Diaminobutyricibacter tongyongensis gen. nov., sp. nov. and Homoserinibacter gongjuensis gen. nov., sp. nov. belong to the family Microbacteriaceae.</title>
        <authorList>
            <person name="Kim S.J."/>
            <person name="Ahn J.H."/>
            <person name="Weon H.Y."/>
            <person name="Hamada M."/>
            <person name="Suzuki K."/>
            <person name="Kwon S.W."/>
        </authorList>
    </citation>
    <scope>NUCLEOTIDE SEQUENCE [LARGE SCALE GENOMIC DNA]</scope>
    <source>
        <strain evidence="6 7">NBRC 108724</strain>
    </source>
</reference>
<keyword evidence="6" id="KW-0547">Nucleotide-binding</keyword>
<dbReference type="PANTHER" id="PTHR24421:SF61">
    <property type="entry name" value="OXYGEN SENSOR HISTIDINE KINASE NREB"/>
    <property type="match status" value="1"/>
</dbReference>
<evidence type="ECO:0000256" key="1">
    <source>
        <dbReference type="ARBA" id="ARBA00022679"/>
    </source>
</evidence>
<dbReference type="Proteomes" id="UP000474967">
    <property type="component" value="Unassembled WGS sequence"/>
</dbReference>
<sequence>MSLGLPIHLARAANSRALAAAAQAAAFVCLVSASINLLIAGLGSARGLTWYAPLVLVPMAALLVLLSRRRTTILTIAYLVVGAASTYLYAVAVLTYTPSYHNTNLFVIALPIVAMTLVGGTGTGALAGILWATLGFALAEAAVYLAAITAGRAFHTDAISLGAYLLIVGVLAYDGLTRGVRSRPQSAIHRAIRDNREAEVRREVAVESAAELHDTVLSELVTIANSIPGPLRPQLRRRIESDLRQLGQDPTAGVFERRIASLDGAEAWYESDLREAIELARDEGLSVEVSGEREALGLLSNERRKAVGLAVRQCLVNVLRHSGSATAEIAISASESSVSVLVVDSGRGFTASAAAADRLGLRNSVHDRIERVGGSVTIWSSPDVGTTVMMLVPASHADAEGMAS</sequence>
<dbReference type="PANTHER" id="PTHR24421">
    <property type="entry name" value="NITRATE/NITRITE SENSOR PROTEIN NARX-RELATED"/>
    <property type="match status" value="1"/>
</dbReference>
<feature type="transmembrane region" description="Helical" evidence="4">
    <location>
        <begin position="100"/>
        <end position="118"/>
    </location>
</feature>
<keyword evidence="1" id="KW-0808">Transferase</keyword>
<evidence type="ECO:0000256" key="2">
    <source>
        <dbReference type="ARBA" id="ARBA00022777"/>
    </source>
</evidence>
<keyword evidence="6" id="KW-0067">ATP-binding</keyword>
<protein>
    <submittedName>
        <fullName evidence="6">ATP-binding protein</fullName>
    </submittedName>
</protein>
<dbReference type="Pfam" id="PF02518">
    <property type="entry name" value="HATPase_c"/>
    <property type="match status" value="1"/>
</dbReference>
<comment type="caution">
    <text evidence="6">The sequence shown here is derived from an EMBL/GenBank/DDBJ whole genome shotgun (WGS) entry which is preliminary data.</text>
</comment>